<dbReference type="InterPro" id="IPR052595">
    <property type="entry name" value="LRRC69/RLP"/>
</dbReference>
<feature type="transmembrane region" description="Helical" evidence="3">
    <location>
        <begin position="362"/>
        <end position="385"/>
    </location>
</feature>
<dbReference type="PANTHER" id="PTHR48057:SF29">
    <property type="entry name" value="OS02G0609900 PROTEIN"/>
    <property type="match status" value="1"/>
</dbReference>
<feature type="chain" id="PRO_5031209114" description="G-protein coupled receptors family 3 profile domain-containing protein" evidence="4">
    <location>
        <begin position="19"/>
        <end position="605"/>
    </location>
</feature>
<feature type="transmembrane region" description="Helical" evidence="3">
    <location>
        <begin position="443"/>
        <end position="461"/>
    </location>
</feature>
<gene>
    <name evidence="5" type="ORF">QSP1433_LOCUS15312</name>
</gene>
<feature type="transmembrane region" description="Helical" evidence="3">
    <location>
        <begin position="332"/>
        <end position="350"/>
    </location>
</feature>
<feature type="transmembrane region" description="Helical" evidence="3">
    <location>
        <begin position="405"/>
        <end position="431"/>
    </location>
</feature>
<evidence type="ECO:0000256" key="1">
    <source>
        <dbReference type="SAM" id="Coils"/>
    </source>
</evidence>
<keyword evidence="4" id="KW-0732">Signal</keyword>
<reference evidence="5" key="1">
    <citation type="submission" date="2021-01" db="EMBL/GenBank/DDBJ databases">
        <authorList>
            <person name="Corre E."/>
            <person name="Pelletier E."/>
            <person name="Niang G."/>
            <person name="Scheremetjew M."/>
            <person name="Finn R."/>
            <person name="Kale V."/>
            <person name="Holt S."/>
            <person name="Cochrane G."/>
            <person name="Meng A."/>
            <person name="Brown T."/>
            <person name="Cohen L."/>
        </authorList>
    </citation>
    <scope>NUCLEOTIDE SEQUENCE</scope>
    <source>
        <strain evidence="5">NY070348D</strain>
    </source>
</reference>
<dbReference type="SUPFAM" id="SSF52058">
    <property type="entry name" value="L domain-like"/>
    <property type="match status" value="1"/>
</dbReference>
<dbReference type="PANTHER" id="PTHR48057">
    <property type="entry name" value="LEUCINE-RICH REPEAT SERINE/THREONINE-PROTEIN KINASE 1"/>
    <property type="match status" value="1"/>
</dbReference>
<feature type="signal peptide" evidence="4">
    <location>
        <begin position="1"/>
        <end position="18"/>
    </location>
</feature>
<organism evidence="5">
    <name type="scientific">Mucochytrium quahogii</name>
    <dbReference type="NCBI Taxonomy" id="96639"/>
    <lineage>
        <taxon>Eukaryota</taxon>
        <taxon>Sar</taxon>
        <taxon>Stramenopiles</taxon>
        <taxon>Bigyra</taxon>
        <taxon>Labyrinthulomycetes</taxon>
        <taxon>Thraustochytrida</taxon>
        <taxon>Thraustochytriidae</taxon>
        <taxon>Mucochytrium</taxon>
    </lineage>
</organism>
<evidence type="ECO:0000256" key="2">
    <source>
        <dbReference type="SAM" id="MobiDB-lite"/>
    </source>
</evidence>
<name>A0A7S2SNN0_9STRA</name>
<feature type="transmembrane region" description="Helical" evidence="3">
    <location>
        <begin position="473"/>
        <end position="493"/>
    </location>
</feature>
<feature type="transmembrane region" description="Helical" evidence="3">
    <location>
        <begin position="296"/>
        <end position="320"/>
    </location>
</feature>
<feature type="compositionally biased region" description="Pro residues" evidence="2">
    <location>
        <begin position="187"/>
        <end position="231"/>
    </location>
</feature>
<keyword evidence="3" id="KW-0472">Membrane</keyword>
<accession>A0A7S2SNN0</accession>
<dbReference type="InterPro" id="IPR032675">
    <property type="entry name" value="LRR_dom_sf"/>
</dbReference>
<evidence type="ECO:0000313" key="5">
    <source>
        <dbReference type="EMBL" id="CAD9703549.1"/>
    </source>
</evidence>
<protein>
    <recommendedName>
        <fullName evidence="6">G-protein coupled receptors family 3 profile domain-containing protein</fullName>
    </recommendedName>
</protein>
<feature type="coiled-coil region" evidence="1">
    <location>
        <begin position="501"/>
        <end position="528"/>
    </location>
</feature>
<proteinExistence type="predicted"/>
<keyword evidence="3" id="KW-1133">Transmembrane helix</keyword>
<sequence length="605" mass="64591">MRALLWIGAFAGVPGVLAGNCCTKTKGDSACYTCATTGADVANCFHSDNPEELVYILCGSFADGTTASIPLQVSALTNLEYLNFDGPLEGSLPSGLFTLTNLKELYLKNNAAFDYNMESGNWGDLTSLEILDISSDPNLSGEVPESLGKIDSLSTINVNDSPNLCTSSQDQAFLAKIKGQINECSSPTPPSPGPPSPGPPSPGPPSPGPPSPGPPSPGPPAPVPTPAPTHPPTNSSTGALPYDPYCGVEYIDVPGYNAQFWCTAVIAAISIIAGVGGTVYIGMYRERPIFAVAAPYVMMACCAGLALGNLANFLYAFALFSPSGTLCGVNSWLIFLSYTVVITSLGYLLLKTGPTGARVSFNKFLILVGVVFGVVALLLILWSAIESDKPDPCRLYICGDIVSSKVSIFAICLEVLLLLLGIALLVVVVLHRNEPTSFAMPDGAILSSSLLVLLFLLWILLDLVVSGDSFGATSYLLFALVSCILTLAAVYFLTVRKARMLEMTENELAILQETHRSSKSDCTKLEEEVAVPVAIVADENVAEANRDSNDYYPEQEKGGRFSRQASEWRENGFKVGDDEVFSFYIHRQTGDPFRINHETQEVLLE</sequence>
<feature type="region of interest" description="Disordered" evidence="2">
    <location>
        <begin position="182"/>
        <end position="236"/>
    </location>
</feature>
<feature type="transmembrane region" description="Helical" evidence="3">
    <location>
        <begin position="258"/>
        <end position="284"/>
    </location>
</feature>
<dbReference type="Gene3D" id="3.80.10.10">
    <property type="entry name" value="Ribonuclease Inhibitor"/>
    <property type="match status" value="1"/>
</dbReference>
<dbReference type="AlphaFoldDB" id="A0A7S2SNN0"/>
<evidence type="ECO:0000256" key="3">
    <source>
        <dbReference type="SAM" id="Phobius"/>
    </source>
</evidence>
<dbReference type="EMBL" id="HBHK01024292">
    <property type="protein sequence ID" value="CAD9703549.1"/>
    <property type="molecule type" value="Transcribed_RNA"/>
</dbReference>
<keyword evidence="3" id="KW-0812">Transmembrane</keyword>
<evidence type="ECO:0000256" key="4">
    <source>
        <dbReference type="SAM" id="SignalP"/>
    </source>
</evidence>
<keyword evidence="1" id="KW-0175">Coiled coil</keyword>
<evidence type="ECO:0008006" key="6">
    <source>
        <dbReference type="Google" id="ProtNLM"/>
    </source>
</evidence>